<accession>A0A6C8Y0A1</accession>
<sequence length="250" mass="28213">MKIAFLSTAMFVTTLTSFAAVADDGEYMDFTAANQCRSQPNDAKRIACYDKAITPTRTKTLDKFESRDQCRDEAWEGKRLSCYDYFFPPTFSGAQVKKSIDKVGGDAGNWKTDIKTSPIDDSKNVVIFINGDNSFRSPFGETITPSLYIACRENKTELFIGWDVYLGLDETTMIYRIDKQKAVNKTWLISTDTKAVFYNGNVIDFIKRLESGQKLFTQITPYNENPVSTTFNLSGLSEAIKPLQESCGWK</sequence>
<evidence type="ECO:0000313" key="2">
    <source>
        <dbReference type="EMBL" id="MIE71098.1"/>
    </source>
</evidence>
<feature type="signal peptide" evidence="1">
    <location>
        <begin position="1"/>
        <end position="22"/>
    </location>
</feature>
<keyword evidence="1" id="KW-0732">Signal</keyword>
<organism evidence="2">
    <name type="scientific">Salmonella diarizonae</name>
    <dbReference type="NCBI Taxonomy" id="59204"/>
    <lineage>
        <taxon>Bacteria</taxon>
        <taxon>Pseudomonadati</taxon>
        <taxon>Pseudomonadota</taxon>
        <taxon>Gammaproteobacteria</taxon>
        <taxon>Enterobacterales</taxon>
        <taxon>Enterobacteriaceae</taxon>
        <taxon>Salmonella</taxon>
    </lineage>
</organism>
<dbReference type="Proteomes" id="UP000885362">
    <property type="component" value="Unassembled WGS sequence"/>
</dbReference>
<dbReference type="EMBL" id="RSHK01000017">
    <property type="protein sequence ID" value="MIE71098.1"/>
    <property type="molecule type" value="Genomic_DNA"/>
</dbReference>
<evidence type="ECO:0000256" key="1">
    <source>
        <dbReference type="SAM" id="SignalP"/>
    </source>
</evidence>
<protein>
    <submittedName>
        <fullName evidence="2">Type VI secretion protein</fullName>
    </submittedName>
</protein>
<dbReference type="Pfam" id="PF11319">
    <property type="entry name" value="VasI"/>
    <property type="match status" value="1"/>
</dbReference>
<gene>
    <name evidence="2" type="ORF">EL06_17110</name>
</gene>
<feature type="chain" id="PRO_5025580726" evidence="1">
    <location>
        <begin position="23"/>
        <end position="250"/>
    </location>
</feature>
<name>A0A6C8Y0A1_SALDZ</name>
<reference evidence="2" key="1">
    <citation type="submission" date="2018-08" db="EMBL/GenBank/DDBJ databases">
        <authorList>
            <consortium name="GenomeTrakr network: Whole genome sequencing for foodborne pathogen traceback"/>
        </authorList>
    </citation>
    <scope>NUCLEOTIDE SEQUENCE [LARGE SCALE GENOMIC DNA]</scope>
    <source>
        <strain evidence="2">FMA0132</strain>
    </source>
</reference>
<dbReference type="AlphaFoldDB" id="A0A6C8Y0A1"/>
<comment type="caution">
    <text evidence="2">The sequence shown here is derived from an EMBL/GenBank/DDBJ whole genome shotgun (WGS) entry which is preliminary data.</text>
</comment>
<dbReference type="InterPro" id="IPR017738">
    <property type="entry name" value="T6SS-assoc_VCA0118"/>
</dbReference>
<proteinExistence type="predicted"/>